<feature type="region of interest" description="Disordered" evidence="18">
    <location>
        <begin position="1"/>
        <end position="23"/>
    </location>
</feature>
<dbReference type="InterPro" id="IPR004014">
    <property type="entry name" value="ATPase_P-typ_cation-transptr_N"/>
</dbReference>
<dbReference type="SUPFAM" id="SSF81665">
    <property type="entry name" value="Calcium ATPase, transmembrane domain M"/>
    <property type="match status" value="1"/>
</dbReference>
<evidence type="ECO:0000256" key="14">
    <source>
        <dbReference type="ARBA" id="ARBA00022989"/>
    </source>
</evidence>
<name>A0A2C8F4I6_9BACT</name>
<dbReference type="SFLD" id="SFLDS00003">
    <property type="entry name" value="Haloacid_Dehalogenase"/>
    <property type="match status" value="1"/>
</dbReference>
<keyword evidence="10" id="KW-0547">Nucleotide-binding</keyword>
<feature type="transmembrane region" description="Helical" evidence="19">
    <location>
        <begin position="855"/>
        <end position="874"/>
    </location>
</feature>
<evidence type="ECO:0000256" key="19">
    <source>
        <dbReference type="SAM" id="Phobius"/>
    </source>
</evidence>
<keyword evidence="12" id="KW-0460">Magnesium</keyword>
<feature type="transmembrane region" description="Helical" evidence="19">
    <location>
        <begin position="85"/>
        <end position="103"/>
    </location>
</feature>
<dbReference type="InterPro" id="IPR018303">
    <property type="entry name" value="ATPase_P-typ_P_site"/>
</dbReference>
<evidence type="ECO:0000256" key="4">
    <source>
        <dbReference type="ARBA" id="ARBA00012786"/>
    </source>
</evidence>
<keyword evidence="8" id="KW-0597">Phosphoprotein</keyword>
<comment type="catalytic activity">
    <reaction evidence="17">
        <text>Mg(2+)(out) + ATP + H2O = Mg(2+)(in) + ADP + phosphate + H(+)</text>
        <dbReference type="Rhea" id="RHEA:10260"/>
        <dbReference type="ChEBI" id="CHEBI:15377"/>
        <dbReference type="ChEBI" id="CHEBI:15378"/>
        <dbReference type="ChEBI" id="CHEBI:18420"/>
        <dbReference type="ChEBI" id="CHEBI:30616"/>
        <dbReference type="ChEBI" id="CHEBI:43474"/>
        <dbReference type="ChEBI" id="CHEBI:456216"/>
        <dbReference type="EC" id="7.2.2.14"/>
    </reaction>
</comment>
<feature type="compositionally biased region" description="Polar residues" evidence="18">
    <location>
        <begin position="10"/>
        <end position="22"/>
    </location>
</feature>
<dbReference type="Proteomes" id="UP000219215">
    <property type="component" value="Chromosome DPRO"/>
</dbReference>
<evidence type="ECO:0000256" key="7">
    <source>
        <dbReference type="ARBA" id="ARBA00022519"/>
    </source>
</evidence>
<dbReference type="SFLD" id="SFLDF00027">
    <property type="entry name" value="p-type_atpase"/>
    <property type="match status" value="1"/>
</dbReference>
<dbReference type="GO" id="GO:0015444">
    <property type="term" value="F:P-type magnesium transporter activity"/>
    <property type="evidence" value="ECO:0007669"/>
    <property type="project" value="UniProtKB-EC"/>
</dbReference>
<evidence type="ECO:0000256" key="13">
    <source>
        <dbReference type="ARBA" id="ARBA00022967"/>
    </source>
</evidence>
<keyword evidence="9 19" id="KW-0812">Transmembrane</keyword>
<feature type="domain" description="Cation-transporting P-type ATPase N-terminal" evidence="20">
    <location>
        <begin position="32"/>
        <end position="105"/>
    </location>
</feature>
<proteinExistence type="inferred from homology"/>
<evidence type="ECO:0000256" key="16">
    <source>
        <dbReference type="ARBA" id="ARBA00029806"/>
    </source>
</evidence>
<dbReference type="InterPro" id="IPR006415">
    <property type="entry name" value="P-type_ATPase_IIIB"/>
</dbReference>
<dbReference type="SFLD" id="SFLDG00002">
    <property type="entry name" value="C1.7:_P-type_atpase_like"/>
    <property type="match status" value="1"/>
</dbReference>
<evidence type="ECO:0000313" key="22">
    <source>
        <dbReference type="Proteomes" id="UP000219215"/>
    </source>
</evidence>
<dbReference type="InterPro" id="IPR036412">
    <property type="entry name" value="HAD-like_sf"/>
</dbReference>
<dbReference type="SUPFAM" id="SSF56784">
    <property type="entry name" value="HAD-like"/>
    <property type="match status" value="1"/>
</dbReference>
<dbReference type="EMBL" id="LT907975">
    <property type="protein sequence ID" value="SOB57455.1"/>
    <property type="molecule type" value="Genomic_DNA"/>
</dbReference>
<evidence type="ECO:0000313" key="21">
    <source>
        <dbReference type="EMBL" id="SOB57455.1"/>
    </source>
</evidence>
<evidence type="ECO:0000256" key="10">
    <source>
        <dbReference type="ARBA" id="ARBA00022741"/>
    </source>
</evidence>
<keyword evidence="22" id="KW-1185">Reference proteome</keyword>
<dbReference type="InterPro" id="IPR044492">
    <property type="entry name" value="P_typ_ATPase_HD_dom"/>
</dbReference>
<evidence type="ECO:0000256" key="15">
    <source>
        <dbReference type="ARBA" id="ARBA00023136"/>
    </source>
</evidence>
<dbReference type="Pfam" id="PF00689">
    <property type="entry name" value="Cation_ATPase_C"/>
    <property type="match status" value="1"/>
</dbReference>
<feature type="transmembrane region" description="Helical" evidence="19">
    <location>
        <begin position="300"/>
        <end position="323"/>
    </location>
</feature>
<dbReference type="GO" id="GO:0016887">
    <property type="term" value="F:ATP hydrolysis activity"/>
    <property type="evidence" value="ECO:0007669"/>
    <property type="project" value="InterPro"/>
</dbReference>
<keyword evidence="21" id="KW-0378">Hydrolase</keyword>
<dbReference type="Gene3D" id="2.70.150.10">
    <property type="entry name" value="Calcium-transporting ATPase, cytoplasmic transduction domain A"/>
    <property type="match status" value="1"/>
</dbReference>
<evidence type="ECO:0000256" key="5">
    <source>
        <dbReference type="ARBA" id="ARBA00013555"/>
    </source>
</evidence>
<dbReference type="InterPro" id="IPR023214">
    <property type="entry name" value="HAD_sf"/>
</dbReference>
<dbReference type="InterPro" id="IPR006068">
    <property type="entry name" value="ATPase_P-typ_cation-transptr_C"/>
</dbReference>
<dbReference type="NCBIfam" id="NF011702">
    <property type="entry name" value="PRK15122.1"/>
    <property type="match status" value="1"/>
</dbReference>
<evidence type="ECO:0000256" key="6">
    <source>
        <dbReference type="ARBA" id="ARBA00022475"/>
    </source>
</evidence>
<gene>
    <name evidence="21" type="primary">mgtA</name>
    <name evidence="21" type="ORF">DPRO_0572</name>
</gene>
<dbReference type="PRINTS" id="PR01836">
    <property type="entry name" value="MGATPASE"/>
</dbReference>
<evidence type="ECO:0000256" key="1">
    <source>
        <dbReference type="ARBA" id="ARBA00003954"/>
    </source>
</evidence>
<feature type="transmembrane region" description="Helical" evidence="19">
    <location>
        <begin position="820"/>
        <end position="840"/>
    </location>
</feature>
<feature type="transmembrane region" description="Helical" evidence="19">
    <location>
        <begin position="744"/>
        <end position="767"/>
    </location>
</feature>
<comment type="similarity">
    <text evidence="3">Belongs to the cation transport ATPase (P-type) (TC 3.A.3) family. Type IIIB subfamily.</text>
</comment>
<dbReference type="Gene3D" id="3.40.50.1000">
    <property type="entry name" value="HAD superfamily/HAD-like"/>
    <property type="match status" value="1"/>
</dbReference>
<evidence type="ECO:0000256" key="9">
    <source>
        <dbReference type="ARBA" id="ARBA00022692"/>
    </source>
</evidence>
<dbReference type="SUPFAM" id="SSF81660">
    <property type="entry name" value="Metal cation-transporting ATPase, ATP-binding domain N"/>
    <property type="match status" value="1"/>
</dbReference>
<feature type="transmembrane region" description="Helical" evidence="19">
    <location>
        <begin position="269"/>
        <end position="288"/>
    </location>
</feature>
<dbReference type="InterPro" id="IPR023298">
    <property type="entry name" value="ATPase_P-typ_TM_dom_sf"/>
</dbReference>
<dbReference type="SMART" id="SM00831">
    <property type="entry name" value="Cation_ATPase_N"/>
    <property type="match status" value="1"/>
</dbReference>
<dbReference type="PROSITE" id="PS00154">
    <property type="entry name" value="ATPASE_E1_E2"/>
    <property type="match status" value="1"/>
</dbReference>
<evidence type="ECO:0000256" key="12">
    <source>
        <dbReference type="ARBA" id="ARBA00022842"/>
    </source>
</evidence>
<dbReference type="KEGG" id="pprf:DPRO_0572"/>
<dbReference type="InterPro" id="IPR008250">
    <property type="entry name" value="ATPase_P-typ_transduc_dom_A_sf"/>
</dbReference>
<dbReference type="InterPro" id="IPR059000">
    <property type="entry name" value="ATPase_P-type_domA"/>
</dbReference>
<keyword evidence="7" id="KW-0997">Cell inner membrane</keyword>
<evidence type="ECO:0000256" key="8">
    <source>
        <dbReference type="ARBA" id="ARBA00022553"/>
    </source>
</evidence>
<keyword evidence="15 19" id="KW-0472">Membrane</keyword>
<dbReference type="Gene3D" id="1.20.1110.10">
    <property type="entry name" value="Calcium-transporting ATPase, transmembrane domain"/>
    <property type="match status" value="1"/>
</dbReference>
<dbReference type="Pfam" id="PF00122">
    <property type="entry name" value="E1-E2_ATPase"/>
    <property type="match status" value="1"/>
</dbReference>
<dbReference type="GO" id="GO:0005524">
    <property type="term" value="F:ATP binding"/>
    <property type="evidence" value="ECO:0007669"/>
    <property type="project" value="UniProtKB-KW"/>
</dbReference>
<keyword evidence="13" id="KW-1278">Translocase</keyword>
<dbReference type="Gene3D" id="3.40.1110.10">
    <property type="entry name" value="Calcium-transporting ATPase, cytoplasmic domain N"/>
    <property type="match status" value="1"/>
</dbReference>
<evidence type="ECO:0000256" key="18">
    <source>
        <dbReference type="SAM" id="MobiDB-lite"/>
    </source>
</evidence>
<evidence type="ECO:0000259" key="20">
    <source>
        <dbReference type="SMART" id="SM00831"/>
    </source>
</evidence>
<dbReference type="CDD" id="cd02077">
    <property type="entry name" value="P-type_ATPase_Mg"/>
    <property type="match status" value="1"/>
</dbReference>
<dbReference type="Pfam" id="PF13246">
    <property type="entry name" value="Cation_ATPase"/>
    <property type="match status" value="1"/>
</dbReference>
<keyword evidence="6" id="KW-1003">Cell membrane</keyword>
<evidence type="ECO:0000256" key="3">
    <source>
        <dbReference type="ARBA" id="ARBA00008746"/>
    </source>
</evidence>
<dbReference type="OrthoDB" id="9763278at2"/>
<accession>A0A2C8F4I6</accession>
<dbReference type="RefSeq" id="WP_097010706.1">
    <property type="nucleotide sequence ID" value="NZ_LT907975.1"/>
</dbReference>
<dbReference type="NCBIfam" id="TIGR01524">
    <property type="entry name" value="ATPase-IIIB_Mg"/>
    <property type="match status" value="1"/>
</dbReference>
<dbReference type="InterPro" id="IPR001757">
    <property type="entry name" value="P_typ_ATPase"/>
</dbReference>
<feature type="transmembrane region" description="Helical" evidence="19">
    <location>
        <begin position="787"/>
        <end position="808"/>
    </location>
</feature>
<dbReference type="EC" id="7.2.2.14" evidence="4"/>
<dbReference type="AlphaFoldDB" id="A0A2C8F4I6"/>
<keyword evidence="14 19" id="KW-1133">Transmembrane helix</keyword>
<dbReference type="GO" id="GO:0005886">
    <property type="term" value="C:plasma membrane"/>
    <property type="evidence" value="ECO:0007669"/>
    <property type="project" value="UniProtKB-SubCell"/>
</dbReference>
<keyword evidence="11" id="KW-0067">ATP-binding</keyword>
<feature type="transmembrane region" description="Helical" evidence="19">
    <location>
        <begin position="109"/>
        <end position="126"/>
    </location>
</feature>
<dbReference type="PANTHER" id="PTHR42861">
    <property type="entry name" value="CALCIUM-TRANSPORTING ATPASE"/>
    <property type="match status" value="1"/>
</dbReference>
<sequence>MIKGLFKTAANGSGAQSSTRSSLNDHERRLADLCNAPVQNAIDSLDASLDGLRSKEAEKRLDQYGPNELTHLKRLGFLADMFNRLKSPLVVQLLIIALVSAIIGELKSTVIVSAMIVLSVGLSYILDRRSTSTVDSLGKRVQSRTFVLRDGAETEVRISEIVPGDIVLLQAGSIIPADLRLLAAKDFFVSQSALTGESMPVEKKVDTCATDVQSVMDLPNVCFFGTSVTSGTARGVVVNTGTSTLFGALSERLNEKREETSFDKGVRSFTWLMIRFMLVMVMAVFFIVGLTKGNWLEALLFGLSIAVGLTPEMLPMIVTVNLAKGALTMAGKKVIVKRLPSIQNFGAIDILCTDKTGTLTQDRVVMERHVDILGNSSEDVLSYAYLNSYFQTGLRNLLDRAVLEHADLNVERDCRLVDELPFDFQRRRMSVVVDFEGDHVLICKGAAEEIYQCCTHYQIDEEVYPLIDMIRSDLFEEVEKLNRDGFRVLGIAYREFPRAKKEFTVADEEKLILLGYIAFYDPPKVSAMEAIELMAKAGVQVKVLTGDNGLVTEKVCRDVGLAVGRMVTGSDLAQLPPDDFSKTVQDANVFVKLSPAQKEQIVMALRASGHVVGFMGDGINDAPALKAADVGISVDTAVDVAKEAADIVLLEKNLLVLEEGILEGRKVFANIVKYIRMGASSNFGNMFSVVGASYLLPFLPMLPVQILTNNLLYDFSQTGIPTDRVDEELVDKPLKWNIDNIKRFMVWVGPISSIFDYATFALMWFFFHCSDYLNPATTAVQKESLASLFQTGWFVESLLTQTLIVHIIRTRRIPFFESRASIHMTMTTLLIMAIGAWLPYSPFAADLGMVPLPPIYWAWIGLFLATYAVLTHMVKSWFFNRYGGD</sequence>
<organism evidence="21 22">
    <name type="scientific">Pseudodesulfovibrio profundus</name>
    <dbReference type="NCBI Taxonomy" id="57320"/>
    <lineage>
        <taxon>Bacteria</taxon>
        <taxon>Pseudomonadati</taxon>
        <taxon>Thermodesulfobacteriota</taxon>
        <taxon>Desulfovibrionia</taxon>
        <taxon>Desulfovibrionales</taxon>
        <taxon>Desulfovibrionaceae</taxon>
    </lineage>
</organism>
<comment type="function">
    <text evidence="1">Mediates magnesium influx to the cytosol.</text>
</comment>
<protein>
    <recommendedName>
        <fullName evidence="5">Magnesium-transporting ATPase, P-type 1</fullName>
        <ecNumber evidence="4">7.2.2.14</ecNumber>
    </recommendedName>
    <alternativeName>
        <fullName evidence="16">Mg(2+) transport ATPase, P-type 1</fullName>
    </alternativeName>
</protein>
<evidence type="ECO:0000256" key="17">
    <source>
        <dbReference type="ARBA" id="ARBA00047295"/>
    </source>
</evidence>
<evidence type="ECO:0000256" key="11">
    <source>
        <dbReference type="ARBA" id="ARBA00022840"/>
    </source>
</evidence>
<dbReference type="Pfam" id="PF00690">
    <property type="entry name" value="Cation_ATPase_N"/>
    <property type="match status" value="1"/>
</dbReference>
<dbReference type="SUPFAM" id="SSF81653">
    <property type="entry name" value="Calcium ATPase, transduction domain A"/>
    <property type="match status" value="1"/>
</dbReference>
<comment type="subcellular location">
    <subcellularLocation>
        <location evidence="2">Cell inner membrane</location>
        <topology evidence="2">Multi-pass membrane protein</topology>
    </subcellularLocation>
</comment>
<reference evidence="22" key="1">
    <citation type="submission" date="2017-09" db="EMBL/GenBank/DDBJ databases">
        <authorList>
            <person name="Regsiter A."/>
            <person name="William W."/>
        </authorList>
    </citation>
    <scope>NUCLEOTIDE SEQUENCE [LARGE SCALE GENOMIC DNA]</scope>
    <source>
        <strain evidence="22">500-1</strain>
    </source>
</reference>
<evidence type="ECO:0000256" key="2">
    <source>
        <dbReference type="ARBA" id="ARBA00004429"/>
    </source>
</evidence>
<dbReference type="NCBIfam" id="TIGR01494">
    <property type="entry name" value="ATPase_P-type"/>
    <property type="match status" value="2"/>
</dbReference>
<dbReference type="InterPro" id="IPR023299">
    <property type="entry name" value="ATPase_P-typ_cyto_dom_N"/>
</dbReference>